<name>A0A927N089_9ACTN</name>
<gene>
    <name evidence="1" type="ORF">HEB94_006714</name>
</gene>
<dbReference type="EMBL" id="JADBEM010000001">
    <property type="protein sequence ID" value="MBE1609866.1"/>
    <property type="molecule type" value="Genomic_DNA"/>
</dbReference>
<accession>A0A927N089</accession>
<dbReference type="Proteomes" id="UP000638648">
    <property type="component" value="Unassembled WGS sequence"/>
</dbReference>
<protein>
    <submittedName>
        <fullName evidence="1">Uncharacterized protein</fullName>
    </submittedName>
</protein>
<comment type="caution">
    <text evidence="1">The sequence shown here is derived from an EMBL/GenBank/DDBJ whole genome shotgun (WGS) entry which is preliminary data.</text>
</comment>
<sequence length="64" mass="6790">MTVRTVRCVEITCDVCGSPIDEYGAHYDSVDEAADAAADGDWSVSPDRASWVCPDCPRRPGGAS</sequence>
<keyword evidence="2" id="KW-1185">Reference proteome</keyword>
<dbReference type="RefSeq" id="WP_192753362.1">
    <property type="nucleotide sequence ID" value="NZ_BAABJL010000284.1"/>
</dbReference>
<dbReference type="AlphaFoldDB" id="A0A927N089"/>
<evidence type="ECO:0000313" key="1">
    <source>
        <dbReference type="EMBL" id="MBE1609866.1"/>
    </source>
</evidence>
<reference evidence="1" key="1">
    <citation type="submission" date="2020-10" db="EMBL/GenBank/DDBJ databases">
        <title>Sequencing the genomes of 1000 actinobacteria strains.</title>
        <authorList>
            <person name="Klenk H.-P."/>
        </authorList>
    </citation>
    <scope>NUCLEOTIDE SEQUENCE</scope>
    <source>
        <strain evidence="1">DSM 45354</strain>
    </source>
</reference>
<evidence type="ECO:0000313" key="2">
    <source>
        <dbReference type="Proteomes" id="UP000638648"/>
    </source>
</evidence>
<proteinExistence type="predicted"/>
<organism evidence="1 2">
    <name type="scientific">Actinopolymorpha pittospori</name>
    <dbReference type="NCBI Taxonomy" id="648752"/>
    <lineage>
        <taxon>Bacteria</taxon>
        <taxon>Bacillati</taxon>
        <taxon>Actinomycetota</taxon>
        <taxon>Actinomycetes</taxon>
        <taxon>Propionibacteriales</taxon>
        <taxon>Actinopolymorphaceae</taxon>
        <taxon>Actinopolymorpha</taxon>
    </lineage>
</organism>